<proteinExistence type="predicted"/>
<sequence>LPYIAPCFVNGLEAFDGEVNLAFDENLISNEFAVKLCLDYEVKKGKKLVKKELIVALKGELYFVKFIINPEEDDFEPGVILGRSFLRLAQGVVNFGNRVIIIYSEPDPFEEESKKTGKSSDDWDQLLDFNFDDVPKSGEELPPFVCKMGKSNRNKKRAMDNLNLFYQDIGPSSSAGRHITQEEVAKEELEIRISQIYALLEEERPVIETMAYNDKYKKILDEIWKDKVELDGKTVKEDEEAVKRIKGEALKEKDDPGAFIFPIRLEGKVKENALADTGSDINTMPYRIFETLGREDMKKEHMTEKSDHHDPNAQDNMKQWKRYCFHKFTTSSCYEKDVTEMKSLEIDDMLRIRVREAESEEEIFNSVAWIRAFNINEPIYAELCHRFYSTYEFDEVCTNDELQSKKIIKFRLGGRAHNLTLLEFARRLGLYQAIGLEKDDFNVYFKGGLRNDDNFNAQNYWTTWYDKVQKNDLWLLSMFDARHQNGYANVAWVIAKWMKRKGDGTQKESHMDLNTTTLRDLIDSNGKLIPKDPQPGVPRVGIPRPPRASMQD</sequence>
<feature type="non-terminal residue" evidence="2">
    <location>
        <position position="1"/>
    </location>
</feature>
<keyword evidence="3" id="KW-1185">Reference proteome</keyword>
<comment type="caution">
    <text evidence="2">The sequence shown here is derived from an EMBL/GenBank/DDBJ whole genome shotgun (WGS) entry which is preliminary data.</text>
</comment>
<dbReference type="EMBL" id="BQNB010011049">
    <property type="protein sequence ID" value="GJS85437.1"/>
    <property type="molecule type" value="Genomic_DNA"/>
</dbReference>
<evidence type="ECO:0000313" key="2">
    <source>
        <dbReference type="EMBL" id="GJS85437.1"/>
    </source>
</evidence>
<feature type="region of interest" description="Disordered" evidence="1">
    <location>
        <begin position="524"/>
        <end position="552"/>
    </location>
</feature>
<dbReference type="Proteomes" id="UP001151760">
    <property type="component" value="Unassembled WGS sequence"/>
</dbReference>
<evidence type="ECO:0000256" key="1">
    <source>
        <dbReference type="SAM" id="MobiDB-lite"/>
    </source>
</evidence>
<reference evidence="2" key="1">
    <citation type="journal article" date="2022" name="Int. J. Mol. Sci.">
        <title>Draft Genome of Tanacetum Coccineum: Genomic Comparison of Closely Related Tanacetum-Family Plants.</title>
        <authorList>
            <person name="Yamashiro T."/>
            <person name="Shiraishi A."/>
            <person name="Nakayama K."/>
            <person name="Satake H."/>
        </authorList>
    </citation>
    <scope>NUCLEOTIDE SEQUENCE</scope>
</reference>
<evidence type="ECO:0000313" key="3">
    <source>
        <dbReference type="Proteomes" id="UP001151760"/>
    </source>
</evidence>
<gene>
    <name evidence="2" type="ORF">Tco_0751978</name>
</gene>
<reference evidence="2" key="2">
    <citation type="submission" date="2022-01" db="EMBL/GenBank/DDBJ databases">
        <authorList>
            <person name="Yamashiro T."/>
            <person name="Shiraishi A."/>
            <person name="Satake H."/>
            <person name="Nakayama K."/>
        </authorList>
    </citation>
    <scope>NUCLEOTIDE SEQUENCE</scope>
</reference>
<organism evidence="2 3">
    <name type="scientific">Tanacetum coccineum</name>
    <dbReference type="NCBI Taxonomy" id="301880"/>
    <lineage>
        <taxon>Eukaryota</taxon>
        <taxon>Viridiplantae</taxon>
        <taxon>Streptophyta</taxon>
        <taxon>Embryophyta</taxon>
        <taxon>Tracheophyta</taxon>
        <taxon>Spermatophyta</taxon>
        <taxon>Magnoliopsida</taxon>
        <taxon>eudicotyledons</taxon>
        <taxon>Gunneridae</taxon>
        <taxon>Pentapetalae</taxon>
        <taxon>asterids</taxon>
        <taxon>campanulids</taxon>
        <taxon>Asterales</taxon>
        <taxon>Asteraceae</taxon>
        <taxon>Asteroideae</taxon>
        <taxon>Anthemideae</taxon>
        <taxon>Anthemidinae</taxon>
        <taxon>Tanacetum</taxon>
    </lineage>
</organism>
<name>A0ABQ4Z8T4_9ASTR</name>
<protein>
    <submittedName>
        <fullName evidence="2">Uncharacterized protein</fullName>
    </submittedName>
</protein>
<accession>A0ABQ4Z8T4</accession>